<dbReference type="Proteomes" id="UP000288805">
    <property type="component" value="Unassembled WGS sequence"/>
</dbReference>
<comment type="caution">
    <text evidence="1">The sequence shown here is derived from an EMBL/GenBank/DDBJ whole genome shotgun (WGS) entry which is preliminary data.</text>
</comment>
<sequence length="70" mass="8078">MPFCCSKVEQVTTEDLVELSEIEKHNLGFKKLAESITTLLSRIRLNADHDESDTIYKFIPRLGLESVRLR</sequence>
<dbReference type="AlphaFoldDB" id="A0A438CK92"/>
<dbReference type="EMBL" id="QGNW01002191">
    <property type="protein sequence ID" value="RVW23605.1"/>
    <property type="molecule type" value="Genomic_DNA"/>
</dbReference>
<proteinExistence type="predicted"/>
<evidence type="ECO:0000313" key="2">
    <source>
        <dbReference type="Proteomes" id="UP000288805"/>
    </source>
</evidence>
<reference evidence="1 2" key="1">
    <citation type="journal article" date="2018" name="PLoS Genet.">
        <title>Population sequencing reveals clonal diversity and ancestral inbreeding in the grapevine cultivar Chardonnay.</title>
        <authorList>
            <person name="Roach M.J."/>
            <person name="Johnson D.L."/>
            <person name="Bohlmann J."/>
            <person name="van Vuuren H.J."/>
            <person name="Jones S.J."/>
            <person name="Pretorius I.S."/>
            <person name="Schmidt S.A."/>
            <person name="Borneman A.R."/>
        </authorList>
    </citation>
    <scope>NUCLEOTIDE SEQUENCE [LARGE SCALE GENOMIC DNA]</scope>
    <source>
        <strain evidence="2">cv. Chardonnay</strain>
        <tissue evidence="1">Leaf</tissue>
    </source>
</reference>
<name>A0A438CK92_VITVI</name>
<evidence type="ECO:0000313" key="1">
    <source>
        <dbReference type="EMBL" id="RVW23605.1"/>
    </source>
</evidence>
<protein>
    <submittedName>
        <fullName evidence="1">Uncharacterized protein</fullName>
    </submittedName>
</protein>
<gene>
    <name evidence="1" type="ORF">CK203_095849</name>
</gene>
<accession>A0A438CK92</accession>
<organism evidence="1 2">
    <name type="scientific">Vitis vinifera</name>
    <name type="common">Grape</name>
    <dbReference type="NCBI Taxonomy" id="29760"/>
    <lineage>
        <taxon>Eukaryota</taxon>
        <taxon>Viridiplantae</taxon>
        <taxon>Streptophyta</taxon>
        <taxon>Embryophyta</taxon>
        <taxon>Tracheophyta</taxon>
        <taxon>Spermatophyta</taxon>
        <taxon>Magnoliopsida</taxon>
        <taxon>eudicotyledons</taxon>
        <taxon>Gunneridae</taxon>
        <taxon>Pentapetalae</taxon>
        <taxon>rosids</taxon>
        <taxon>Vitales</taxon>
        <taxon>Vitaceae</taxon>
        <taxon>Viteae</taxon>
        <taxon>Vitis</taxon>
    </lineage>
</organism>